<comment type="caution">
    <text evidence="2">The sequence shown here is derived from an EMBL/GenBank/DDBJ whole genome shotgun (WGS) entry which is preliminary data.</text>
</comment>
<accession>A0A840R617</accession>
<sequence length="34" mass="3552">MTSTDDKPQSNTPFQQIDEQPTAVSLAAIAMTGG</sequence>
<gene>
    <name evidence="2" type="ORF">HNQ57_002089</name>
</gene>
<reference evidence="2 3" key="1">
    <citation type="submission" date="2020-08" db="EMBL/GenBank/DDBJ databases">
        <title>Genomic Encyclopedia of Type Strains, Phase IV (KMG-IV): sequencing the most valuable type-strain genomes for metagenomic binning, comparative biology and taxonomic classification.</title>
        <authorList>
            <person name="Goeker M."/>
        </authorList>
    </citation>
    <scope>NUCLEOTIDE SEQUENCE [LARGE SCALE GENOMIC DNA]</scope>
    <source>
        <strain evidence="2 3">DSM 25701</strain>
    </source>
</reference>
<keyword evidence="3" id="KW-1185">Reference proteome</keyword>
<protein>
    <submittedName>
        <fullName evidence="2">Uncharacterized protein</fullName>
    </submittedName>
</protein>
<proteinExistence type="predicted"/>
<organism evidence="2 3">
    <name type="scientific">Zhongshania antarctica</name>
    <dbReference type="NCBI Taxonomy" id="641702"/>
    <lineage>
        <taxon>Bacteria</taxon>
        <taxon>Pseudomonadati</taxon>
        <taxon>Pseudomonadota</taxon>
        <taxon>Gammaproteobacteria</taxon>
        <taxon>Cellvibrionales</taxon>
        <taxon>Spongiibacteraceae</taxon>
        <taxon>Zhongshania</taxon>
    </lineage>
</organism>
<evidence type="ECO:0000313" key="2">
    <source>
        <dbReference type="EMBL" id="MBB5187811.1"/>
    </source>
</evidence>
<name>A0A840R617_9GAMM</name>
<dbReference type="EMBL" id="JACHHW010000005">
    <property type="protein sequence ID" value="MBB5187811.1"/>
    <property type="molecule type" value="Genomic_DNA"/>
</dbReference>
<evidence type="ECO:0000313" key="3">
    <source>
        <dbReference type="Proteomes" id="UP000536640"/>
    </source>
</evidence>
<feature type="compositionally biased region" description="Polar residues" evidence="1">
    <location>
        <begin position="9"/>
        <end position="22"/>
    </location>
</feature>
<dbReference type="AlphaFoldDB" id="A0A840R617"/>
<dbReference type="Proteomes" id="UP000536640">
    <property type="component" value="Unassembled WGS sequence"/>
</dbReference>
<feature type="region of interest" description="Disordered" evidence="1">
    <location>
        <begin position="1"/>
        <end position="22"/>
    </location>
</feature>
<evidence type="ECO:0000256" key="1">
    <source>
        <dbReference type="SAM" id="MobiDB-lite"/>
    </source>
</evidence>